<dbReference type="GO" id="GO:0008305">
    <property type="term" value="C:integrin complex"/>
    <property type="evidence" value="ECO:0007669"/>
    <property type="project" value="TreeGrafter"/>
</dbReference>
<dbReference type="EMBL" id="KZ309377">
    <property type="protein sequence ID" value="KAG8238570.1"/>
    <property type="molecule type" value="Genomic_DNA"/>
</dbReference>
<dbReference type="AlphaFoldDB" id="A0A8K0KPF0"/>
<gene>
    <name evidence="5" type="ORF">J437_LFUL017506</name>
</gene>
<evidence type="ECO:0000256" key="2">
    <source>
        <dbReference type="ARBA" id="ARBA00023037"/>
    </source>
</evidence>
<evidence type="ECO:0000313" key="6">
    <source>
        <dbReference type="Proteomes" id="UP000792457"/>
    </source>
</evidence>
<dbReference type="GO" id="GO:0005178">
    <property type="term" value="F:integrin binding"/>
    <property type="evidence" value="ECO:0007669"/>
    <property type="project" value="TreeGrafter"/>
</dbReference>
<evidence type="ECO:0000256" key="1">
    <source>
        <dbReference type="ARBA" id="ARBA00004479"/>
    </source>
</evidence>
<keyword evidence="4" id="KW-0325">Glycoprotein</keyword>
<evidence type="ECO:0000256" key="3">
    <source>
        <dbReference type="ARBA" id="ARBA00023136"/>
    </source>
</evidence>
<keyword evidence="2" id="KW-0401">Integrin</keyword>
<dbReference type="GO" id="GO:0009897">
    <property type="term" value="C:external side of plasma membrane"/>
    <property type="evidence" value="ECO:0007669"/>
    <property type="project" value="TreeGrafter"/>
</dbReference>
<dbReference type="GO" id="GO:0007229">
    <property type="term" value="P:integrin-mediated signaling pathway"/>
    <property type="evidence" value="ECO:0007669"/>
    <property type="project" value="UniProtKB-KW"/>
</dbReference>
<comment type="caution">
    <text evidence="5">The sequence shown here is derived from an EMBL/GenBank/DDBJ whole genome shotgun (WGS) entry which is preliminary data.</text>
</comment>
<organism evidence="5 6">
    <name type="scientific">Ladona fulva</name>
    <name type="common">Scarce chaser dragonfly</name>
    <name type="synonym">Libellula fulva</name>
    <dbReference type="NCBI Taxonomy" id="123851"/>
    <lineage>
        <taxon>Eukaryota</taxon>
        <taxon>Metazoa</taxon>
        <taxon>Ecdysozoa</taxon>
        <taxon>Arthropoda</taxon>
        <taxon>Hexapoda</taxon>
        <taxon>Insecta</taxon>
        <taxon>Pterygota</taxon>
        <taxon>Palaeoptera</taxon>
        <taxon>Odonata</taxon>
        <taxon>Epiprocta</taxon>
        <taxon>Anisoptera</taxon>
        <taxon>Libelluloidea</taxon>
        <taxon>Libellulidae</taxon>
        <taxon>Ladona</taxon>
    </lineage>
</organism>
<feature type="non-terminal residue" evidence="5">
    <location>
        <position position="221"/>
    </location>
</feature>
<dbReference type="Gene3D" id="2.60.40.1460">
    <property type="entry name" value="Integrin domains. Chain A, domain 2"/>
    <property type="match status" value="1"/>
</dbReference>
<feature type="non-terminal residue" evidence="5">
    <location>
        <position position="1"/>
    </location>
</feature>
<name>A0A8K0KPF0_LADFU</name>
<sequence length="221" mass="24912">IRRKLELDIRCKDLAIIDEIILEKNVTLCQNFTISLKPNIRDLLKPIEVKISYELLKNEEDIKSFVLVKKDEIQGKDSFCAKCPVSTTLPTEILTIPFSVSCGGDALCTADLFVLGELPELKNWQKQEIFPFVTGSLSTLLFRVTVSNNDAVDTAYFTRVYIEIGDPGSLSRFLTECREIPSLPFLNYTRTTEDGNSTELFARLQSSFIECETGDILPGQE</sequence>
<proteinExistence type="predicted"/>
<dbReference type="GO" id="GO:0007160">
    <property type="term" value="P:cell-matrix adhesion"/>
    <property type="evidence" value="ECO:0007669"/>
    <property type="project" value="TreeGrafter"/>
</dbReference>
<dbReference type="SUPFAM" id="SSF69179">
    <property type="entry name" value="Integrin domains"/>
    <property type="match status" value="1"/>
</dbReference>
<dbReference type="GO" id="GO:0033627">
    <property type="term" value="P:cell adhesion mediated by integrin"/>
    <property type="evidence" value="ECO:0007669"/>
    <property type="project" value="TreeGrafter"/>
</dbReference>
<reference evidence="5" key="2">
    <citation type="submission" date="2017-10" db="EMBL/GenBank/DDBJ databases">
        <title>Ladona fulva Genome sequencing and assembly.</title>
        <authorList>
            <person name="Murali S."/>
            <person name="Richards S."/>
            <person name="Bandaranaike D."/>
            <person name="Bellair M."/>
            <person name="Blankenburg K."/>
            <person name="Chao H."/>
            <person name="Dinh H."/>
            <person name="Doddapaneni H."/>
            <person name="Dugan-Rocha S."/>
            <person name="Elkadiri S."/>
            <person name="Gnanaolivu R."/>
            <person name="Hernandez B."/>
            <person name="Skinner E."/>
            <person name="Javaid M."/>
            <person name="Lee S."/>
            <person name="Li M."/>
            <person name="Ming W."/>
            <person name="Munidasa M."/>
            <person name="Muniz J."/>
            <person name="Nguyen L."/>
            <person name="Hughes D."/>
            <person name="Osuji N."/>
            <person name="Pu L.-L."/>
            <person name="Puazo M."/>
            <person name="Qu C."/>
            <person name="Quiroz J."/>
            <person name="Raj R."/>
            <person name="Weissenberger G."/>
            <person name="Xin Y."/>
            <person name="Zou X."/>
            <person name="Han Y."/>
            <person name="Worley K."/>
            <person name="Muzny D."/>
            <person name="Gibbs R."/>
        </authorList>
    </citation>
    <scope>NUCLEOTIDE SEQUENCE</scope>
    <source>
        <strain evidence="5">Sampled in the wild</strain>
    </source>
</reference>
<dbReference type="PANTHER" id="PTHR23220:SF83">
    <property type="entry name" value="INTEGRIN ALPHA-PS3-RELATED"/>
    <property type="match status" value="1"/>
</dbReference>
<keyword evidence="6" id="KW-1185">Reference proteome</keyword>
<keyword evidence="3" id="KW-0472">Membrane</keyword>
<accession>A0A8K0KPF0</accession>
<evidence type="ECO:0000256" key="4">
    <source>
        <dbReference type="ARBA" id="ARBA00023180"/>
    </source>
</evidence>
<dbReference type="GO" id="GO:0007157">
    <property type="term" value="P:heterophilic cell-cell adhesion via plasma membrane cell adhesion molecules"/>
    <property type="evidence" value="ECO:0007669"/>
    <property type="project" value="UniProtKB-ARBA"/>
</dbReference>
<dbReference type="Proteomes" id="UP000792457">
    <property type="component" value="Unassembled WGS sequence"/>
</dbReference>
<protein>
    <submittedName>
        <fullName evidence="5">Uncharacterized protein</fullName>
    </submittedName>
</protein>
<reference evidence="5" key="1">
    <citation type="submission" date="2013-04" db="EMBL/GenBank/DDBJ databases">
        <authorList>
            <person name="Qu J."/>
            <person name="Murali S.C."/>
            <person name="Bandaranaike D."/>
            <person name="Bellair M."/>
            <person name="Blankenburg K."/>
            <person name="Chao H."/>
            <person name="Dinh H."/>
            <person name="Doddapaneni H."/>
            <person name="Downs B."/>
            <person name="Dugan-Rocha S."/>
            <person name="Elkadiri S."/>
            <person name="Gnanaolivu R.D."/>
            <person name="Hernandez B."/>
            <person name="Javaid M."/>
            <person name="Jayaseelan J.C."/>
            <person name="Lee S."/>
            <person name="Li M."/>
            <person name="Ming W."/>
            <person name="Munidasa M."/>
            <person name="Muniz J."/>
            <person name="Nguyen L."/>
            <person name="Ongeri F."/>
            <person name="Osuji N."/>
            <person name="Pu L.-L."/>
            <person name="Puazo M."/>
            <person name="Qu C."/>
            <person name="Quiroz J."/>
            <person name="Raj R."/>
            <person name="Weissenberger G."/>
            <person name="Xin Y."/>
            <person name="Zou X."/>
            <person name="Han Y."/>
            <person name="Richards S."/>
            <person name="Worley K."/>
            <person name="Muzny D."/>
            <person name="Gibbs R."/>
        </authorList>
    </citation>
    <scope>NUCLEOTIDE SEQUENCE</scope>
    <source>
        <strain evidence="5">Sampled in the wild</strain>
    </source>
</reference>
<comment type="subcellular location">
    <subcellularLocation>
        <location evidence="1">Membrane</location>
        <topology evidence="1">Single-pass type I membrane protein</topology>
    </subcellularLocation>
</comment>
<evidence type="ECO:0000313" key="5">
    <source>
        <dbReference type="EMBL" id="KAG8238570.1"/>
    </source>
</evidence>
<dbReference type="InterPro" id="IPR032695">
    <property type="entry name" value="Integrin_dom_sf"/>
</dbReference>
<dbReference type="PANTHER" id="PTHR23220">
    <property type="entry name" value="INTEGRIN ALPHA"/>
    <property type="match status" value="1"/>
</dbReference>